<accession>A0A3N0CPY0</accession>
<protein>
    <submittedName>
        <fullName evidence="2">Uncharacterized protein</fullName>
    </submittedName>
</protein>
<keyword evidence="1" id="KW-1133">Transmembrane helix</keyword>
<keyword evidence="1" id="KW-0812">Transmembrane</keyword>
<reference evidence="2 3" key="1">
    <citation type="submission" date="2018-11" db="EMBL/GenBank/DDBJ databases">
        <authorList>
            <person name="Li F."/>
        </authorList>
    </citation>
    <scope>NUCLEOTIDE SEQUENCE [LARGE SCALE GENOMIC DNA]</scope>
    <source>
        <strain evidence="2 3">Gsoil 097</strain>
    </source>
</reference>
<gene>
    <name evidence="2" type="ORF">EFK50_05440</name>
</gene>
<keyword evidence="1" id="KW-0472">Membrane</keyword>
<dbReference type="RefSeq" id="WP_123226502.1">
    <property type="nucleotide sequence ID" value="NZ_RJSE01000003.1"/>
</dbReference>
<feature type="transmembrane region" description="Helical" evidence="1">
    <location>
        <begin position="6"/>
        <end position="24"/>
    </location>
</feature>
<feature type="transmembrane region" description="Helical" evidence="1">
    <location>
        <begin position="87"/>
        <end position="106"/>
    </location>
</feature>
<name>A0A3N0CPY0_9ACTN</name>
<dbReference type="AlphaFoldDB" id="A0A3N0CPY0"/>
<comment type="caution">
    <text evidence="2">The sequence shown here is derived from an EMBL/GenBank/DDBJ whole genome shotgun (WGS) entry which is preliminary data.</text>
</comment>
<evidence type="ECO:0000313" key="2">
    <source>
        <dbReference type="EMBL" id="RNL65399.1"/>
    </source>
</evidence>
<proteinExistence type="predicted"/>
<evidence type="ECO:0000256" key="1">
    <source>
        <dbReference type="SAM" id="Phobius"/>
    </source>
</evidence>
<keyword evidence="3" id="KW-1185">Reference proteome</keyword>
<organism evidence="2 3">
    <name type="scientific">Nocardioides marmoriginsengisoli</name>
    <dbReference type="NCBI Taxonomy" id="661483"/>
    <lineage>
        <taxon>Bacteria</taxon>
        <taxon>Bacillati</taxon>
        <taxon>Actinomycetota</taxon>
        <taxon>Actinomycetes</taxon>
        <taxon>Propionibacteriales</taxon>
        <taxon>Nocardioidaceae</taxon>
        <taxon>Nocardioides</taxon>
    </lineage>
</organism>
<dbReference type="EMBL" id="RJSE01000003">
    <property type="protein sequence ID" value="RNL65399.1"/>
    <property type="molecule type" value="Genomic_DNA"/>
</dbReference>
<evidence type="ECO:0000313" key="3">
    <source>
        <dbReference type="Proteomes" id="UP000267128"/>
    </source>
</evidence>
<dbReference type="Proteomes" id="UP000267128">
    <property type="component" value="Unassembled WGS sequence"/>
</dbReference>
<sequence>MKMLPIYASLGVFAAAVIQMMVALSQLRDDEQDVIEHWGARDQLRTEVSWWRNPIQRWRRSRDIKQMIDAGEEPAFLRRFWRVRASVLSWMILVVASGYGALATLFD</sequence>